<comment type="caution">
    <text evidence="3">The sequence shown here is derived from an EMBL/GenBank/DDBJ whole genome shotgun (WGS) entry which is preliminary data.</text>
</comment>
<evidence type="ECO:0000313" key="4">
    <source>
        <dbReference type="Proteomes" id="UP001181622"/>
    </source>
</evidence>
<evidence type="ECO:0000259" key="2">
    <source>
        <dbReference type="Pfam" id="PF12697"/>
    </source>
</evidence>
<dbReference type="EMBL" id="JADBEO010000028">
    <property type="protein sequence ID" value="MDR4307602.1"/>
    <property type="molecule type" value="Genomic_DNA"/>
</dbReference>
<evidence type="ECO:0000313" key="3">
    <source>
        <dbReference type="EMBL" id="MDR4307602.1"/>
    </source>
</evidence>
<dbReference type="InterPro" id="IPR000073">
    <property type="entry name" value="AB_hydrolase_1"/>
</dbReference>
<dbReference type="SUPFAM" id="SSF53474">
    <property type="entry name" value="alpha/beta-Hydrolases"/>
    <property type="match status" value="1"/>
</dbReference>
<keyword evidence="1" id="KW-0732">Signal</keyword>
<accession>A0ABU1DHJ3</accession>
<dbReference type="PANTHER" id="PTHR37017">
    <property type="entry name" value="AB HYDROLASE-1 DOMAIN-CONTAINING PROTEIN-RELATED"/>
    <property type="match status" value="1"/>
</dbReference>
<feature type="chain" id="PRO_5046667474" evidence="1">
    <location>
        <begin position="27"/>
        <end position="253"/>
    </location>
</feature>
<sequence>MGLTQLTLSLAGGALLAVAALTPASAAPVRNVVIVHGALADGSGWRKVHDLLKAKGYRVTVVQPPMTSLKDDVAATRRILDLQDGPSVLVGHSYGGIIVTQAGSAANVAGLVYVAAFQPDEGENLLDLAARTPPATAGFKATADDYLYLDPKVFAADFAADVPAGDAEFMAASQVLPAKASFEAKITQPAWKTKKSWALIATEDRAIHPDLMRSMARRAGSAVKEIKASHALFMSQPAAVADLIETAAEAPSK</sequence>
<dbReference type="InterPro" id="IPR052897">
    <property type="entry name" value="Sec-Metab_Biosynth_Hydrolase"/>
</dbReference>
<dbReference type="Pfam" id="PF12697">
    <property type="entry name" value="Abhydrolase_6"/>
    <property type="match status" value="1"/>
</dbReference>
<reference evidence="3" key="1">
    <citation type="submission" date="2020-10" db="EMBL/GenBank/DDBJ databases">
        <authorList>
            <person name="Abbas A."/>
            <person name="Razzaq R."/>
            <person name="Waqas M."/>
            <person name="Abbas N."/>
            <person name="Nielsen T.K."/>
            <person name="Hansen L.H."/>
            <person name="Hussain S."/>
            <person name="Shahid M."/>
        </authorList>
    </citation>
    <scope>NUCLEOTIDE SEQUENCE</scope>
    <source>
        <strain evidence="3">S14</strain>
    </source>
</reference>
<evidence type="ECO:0000256" key="1">
    <source>
        <dbReference type="SAM" id="SignalP"/>
    </source>
</evidence>
<dbReference type="Proteomes" id="UP001181622">
    <property type="component" value="Unassembled WGS sequence"/>
</dbReference>
<name>A0ABU1DHJ3_9HYPH</name>
<gene>
    <name evidence="3" type="ORF">IHQ68_13335</name>
</gene>
<dbReference type="GO" id="GO:0016787">
    <property type="term" value="F:hydrolase activity"/>
    <property type="evidence" value="ECO:0007669"/>
    <property type="project" value="UniProtKB-KW"/>
</dbReference>
<dbReference type="Gene3D" id="3.40.50.1820">
    <property type="entry name" value="alpha/beta hydrolase"/>
    <property type="match status" value="1"/>
</dbReference>
<protein>
    <submittedName>
        <fullName evidence="3">Alpha/beta hydrolase</fullName>
    </submittedName>
</protein>
<keyword evidence="3" id="KW-0378">Hydrolase</keyword>
<keyword evidence="4" id="KW-1185">Reference proteome</keyword>
<dbReference type="PANTHER" id="PTHR37017:SF11">
    <property type="entry name" value="ESTERASE_LIPASE_THIOESTERASE DOMAIN-CONTAINING PROTEIN"/>
    <property type="match status" value="1"/>
</dbReference>
<proteinExistence type="predicted"/>
<feature type="signal peptide" evidence="1">
    <location>
        <begin position="1"/>
        <end position="26"/>
    </location>
</feature>
<dbReference type="InterPro" id="IPR029058">
    <property type="entry name" value="AB_hydrolase_fold"/>
</dbReference>
<feature type="domain" description="AB hydrolase-1" evidence="2">
    <location>
        <begin position="32"/>
        <end position="242"/>
    </location>
</feature>
<organism evidence="3 4">
    <name type="scientific">Chelatococcus sambhunathii</name>
    <dbReference type="NCBI Taxonomy" id="363953"/>
    <lineage>
        <taxon>Bacteria</taxon>
        <taxon>Pseudomonadati</taxon>
        <taxon>Pseudomonadota</taxon>
        <taxon>Alphaproteobacteria</taxon>
        <taxon>Hyphomicrobiales</taxon>
        <taxon>Chelatococcaceae</taxon>
        <taxon>Chelatococcus</taxon>
    </lineage>
</organism>